<dbReference type="AlphaFoldDB" id="A0A7R7ZR16"/>
<feature type="domain" description="Thiamine pyrophosphate enzyme N-terminal TPP-binding" evidence="8">
    <location>
        <begin position="9"/>
        <end position="106"/>
    </location>
</feature>
<dbReference type="CDD" id="cd07038">
    <property type="entry name" value="TPP_PYR_PDC_IPDC_like"/>
    <property type="match status" value="1"/>
</dbReference>
<evidence type="ECO:0000313" key="9">
    <source>
        <dbReference type="EMBL" id="BCR89927.1"/>
    </source>
</evidence>
<keyword evidence="3" id="KW-0479">Metal-binding</keyword>
<dbReference type="InterPro" id="IPR029061">
    <property type="entry name" value="THDP-binding"/>
</dbReference>
<dbReference type="Gene3D" id="3.40.50.970">
    <property type="match status" value="1"/>
</dbReference>
<dbReference type="GO" id="GO:0005829">
    <property type="term" value="C:cytosol"/>
    <property type="evidence" value="ECO:0007669"/>
    <property type="project" value="TreeGrafter"/>
</dbReference>
<dbReference type="GO" id="GO:0004737">
    <property type="term" value="F:pyruvate decarboxylase activity"/>
    <property type="evidence" value="ECO:0007669"/>
    <property type="project" value="TreeGrafter"/>
</dbReference>
<dbReference type="InterPro" id="IPR012110">
    <property type="entry name" value="PDC/IPDC-like"/>
</dbReference>
<keyword evidence="6" id="KW-0786">Thiamine pyrophosphate</keyword>
<evidence type="ECO:0000256" key="5">
    <source>
        <dbReference type="ARBA" id="ARBA00022842"/>
    </source>
</evidence>
<evidence type="ECO:0000313" key="10">
    <source>
        <dbReference type="Proteomes" id="UP000637239"/>
    </source>
</evidence>
<dbReference type="EMBL" id="AP024420">
    <property type="protein sequence ID" value="BCR89927.1"/>
    <property type="molecule type" value="Genomic_DNA"/>
</dbReference>
<dbReference type="GO" id="GO:0046872">
    <property type="term" value="F:metal ion binding"/>
    <property type="evidence" value="ECO:0007669"/>
    <property type="project" value="UniProtKB-KW"/>
</dbReference>
<evidence type="ECO:0000256" key="6">
    <source>
        <dbReference type="ARBA" id="ARBA00023052"/>
    </source>
</evidence>
<dbReference type="RefSeq" id="XP_043138449.1">
    <property type="nucleotide sequence ID" value="XM_043280917.1"/>
</dbReference>
<dbReference type="PANTHER" id="PTHR43452:SF11">
    <property type="entry name" value="PYRUVATE DECARBOXYLASE"/>
    <property type="match status" value="1"/>
</dbReference>
<keyword evidence="5" id="KW-0460">Magnesium</keyword>
<evidence type="ECO:0000256" key="7">
    <source>
        <dbReference type="ARBA" id="ARBA00023239"/>
    </source>
</evidence>
<evidence type="ECO:0000256" key="4">
    <source>
        <dbReference type="ARBA" id="ARBA00022793"/>
    </source>
</evidence>
<organism evidence="9 10">
    <name type="scientific">Aspergillus chevalieri</name>
    <name type="common">Eurotium chevalieri</name>
    <dbReference type="NCBI Taxonomy" id="182096"/>
    <lineage>
        <taxon>Eukaryota</taxon>
        <taxon>Fungi</taxon>
        <taxon>Dikarya</taxon>
        <taxon>Ascomycota</taxon>
        <taxon>Pezizomycotina</taxon>
        <taxon>Eurotiomycetes</taxon>
        <taxon>Eurotiomycetidae</taxon>
        <taxon>Eurotiales</taxon>
        <taxon>Aspergillaceae</taxon>
        <taxon>Aspergillus</taxon>
        <taxon>Aspergillus subgen. Aspergillus</taxon>
    </lineage>
</organism>
<dbReference type="Pfam" id="PF02776">
    <property type="entry name" value="TPP_enzyme_N"/>
    <property type="match status" value="1"/>
</dbReference>
<name>A0A7R7ZR16_ASPCH</name>
<dbReference type="InterPro" id="IPR012001">
    <property type="entry name" value="Thiamin_PyroP_enz_TPP-bd_dom"/>
</dbReference>
<dbReference type="PANTHER" id="PTHR43452">
    <property type="entry name" value="PYRUVATE DECARBOXYLASE"/>
    <property type="match status" value="1"/>
</dbReference>
<evidence type="ECO:0000256" key="3">
    <source>
        <dbReference type="ARBA" id="ARBA00022723"/>
    </source>
</evidence>
<dbReference type="SUPFAM" id="SSF52518">
    <property type="entry name" value="Thiamin diphosphate-binding fold (THDP-binding)"/>
    <property type="match status" value="1"/>
</dbReference>
<keyword evidence="7" id="KW-0456">Lyase</keyword>
<evidence type="ECO:0000256" key="2">
    <source>
        <dbReference type="ARBA" id="ARBA00007812"/>
    </source>
</evidence>
<dbReference type="GO" id="GO:0030976">
    <property type="term" value="F:thiamine pyrophosphate binding"/>
    <property type="evidence" value="ECO:0007669"/>
    <property type="project" value="InterPro"/>
</dbReference>
<sequence length="163" mass="17762">MLNYENDSKQVRSIYGVSGDFSLVSLDYIEPAGLNWVGNANELNAGYAADGYARIKGITALITAFGVGELSTLDAVGGAFAERAPVVHIAGVPSAALQKARLIMHHSFGDGDFRRYARVYEEFTCVQVNLDDAGAAAEMVDEMLREFLLQRRPVYIELPTDLV</sequence>
<keyword evidence="4" id="KW-0210">Decarboxylase</keyword>
<dbReference type="GO" id="GO:0000949">
    <property type="term" value="P:aromatic amino acid family catabolic process to alcohol via Ehrlich pathway"/>
    <property type="evidence" value="ECO:0007669"/>
    <property type="project" value="TreeGrafter"/>
</dbReference>
<protein>
    <recommendedName>
        <fullName evidence="8">Thiamine pyrophosphate enzyme N-terminal TPP-binding domain-containing protein</fullName>
    </recommendedName>
</protein>
<dbReference type="KEGG" id="ache:ACHE_51125A"/>
<evidence type="ECO:0000259" key="8">
    <source>
        <dbReference type="Pfam" id="PF02776"/>
    </source>
</evidence>
<reference evidence="9" key="1">
    <citation type="submission" date="2021-01" db="EMBL/GenBank/DDBJ databases">
        <authorList>
            <consortium name="Aspergillus chevalieri M1 genome sequencing consortium"/>
            <person name="Kazuki M."/>
            <person name="Futagami T."/>
        </authorList>
    </citation>
    <scope>NUCLEOTIDE SEQUENCE</scope>
    <source>
        <strain evidence="9">M1</strain>
    </source>
</reference>
<comment type="cofactor">
    <cofactor evidence="1">
        <name>thiamine diphosphate</name>
        <dbReference type="ChEBI" id="CHEBI:58937"/>
    </cofactor>
</comment>
<gene>
    <name evidence="9" type="ORF">ACHE_51125A</name>
</gene>
<comment type="similarity">
    <text evidence="2">Belongs to the TPP enzyme family.</text>
</comment>
<proteinExistence type="inferred from homology"/>
<reference evidence="9" key="2">
    <citation type="submission" date="2021-02" db="EMBL/GenBank/DDBJ databases">
        <title>Aspergillus chevalieri M1 genome sequence.</title>
        <authorList>
            <person name="Kadooka C."/>
            <person name="Mori K."/>
            <person name="Futagami T."/>
        </authorList>
    </citation>
    <scope>NUCLEOTIDE SEQUENCE</scope>
    <source>
        <strain evidence="9">M1</strain>
    </source>
</reference>
<dbReference type="Proteomes" id="UP000637239">
    <property type="component" value="Chromosome 5"/>
</dbReference>
<evidence type="ECO:0000256" key="1">
    <source>
        <dbReference type="ARBA" id="ARBA00001964"/>
    </source>
</evidence>
<keyword evidence="10" id="KW-1185">Reference proteome</keyword>
<accession>A0A7R7ZR16</accession>
<dbReference type="GO" id="GO:0005634">
    <property type="term" value="C:nucleus"/>
    <property type="evidence" value="ECO:0007669"/>
    <property type="project" value="TreeGrafter"/>
</dbReference>
<dbReference type="GeneID" id="66984285"/>
<dbReference type="InterPro" id="IPR047213">
    <property type="entry name" value="TPP_PYR_PDC_IPDC-like"/>
</dbReference>